<dbReference type="RefSeq" id="WP_136559253.1">
    <property type="nucleotide sequence ID" value="NZ_STGT01000004.1"/>
</dbReference>
<gene>
    <name evidence="2" type="ORF">E9677_16945</name>
</gene>
<keyword evidence="1" id="KW-1133">Transmembrane helix</keyword>
<feature type="transmembrane region" description="Helical" evidence="1">
    <location>
        <begin position="94"/>
        <end position="114"/>
    </location>
</feature>
<feature type="transmembrane region" description="Helical" evidence="1">
    <location>
        <begin position="181"/>
        <end position="199"/>
    </location>
</feature>
<organism evidence="2 3">
    <name type="scientific">Rhizobium rhizophilum</name>
    <dbReference type="NCBI Taxonomy" id="1850373"/>
    <lineage>
        <taxon>Bacteria</taxon>
        <taxon>Pseudomonadati</taxon>
        <taxon>Pseudomonadota</taxon>
        <taxon>Alphaproteobacteria</taxon>
        <taxon>Hyphomicrobiales</taxon>
        <taxon>Rhizobiaceae</taxon>
        <taxon>Rhizobium/Agrobacterium group</taxon>
        <taxon>Rhizobium</taxon>
    </lineage>
</organism>
<comment type="caution">
    <text evidence="2">The sequence shown here is derived from an EMBL/GenBank/DDBJ whole genome shotgun (WGS) entry which is preliminary data.</text>
</comment>
<keyword evidence="1" id="KW-0472">Membrane</keyword>
<evidence type="ECO:0000313" key="2">
    <source>
        <dbReference type="EMBL" id="THV12458.1"/>
    </source>
</evidence>
<keyword evidence="3" id="KW-1185">Reference proteome</keyword>
<feature type="transmembrane region" description="Helical" evidence="1">
    <location>
        <begin position="230"/>
        <end position="251"/>
    </location>
</feature>
<feature type="transmembrane region" description="Helical" evidence="1">
    <location>
        <begin position="42"/>
        <end position="74"/>
    </location>
</feature>
<protein>
    <submittedName>
        <fullName evidence="2">Uncharacterized protein</fullName>
    </submittedName>
</protein>
<evidence type="ECO:0000256" key="1">
    <source>
        <dbReference type="SAM" id="Phobius"/>
    </source>
</evidence>
<proteinExistence type="predicted"/>
<feature type="transmembrane region" description="Helical" evidence="1">
    <location>
        <begin position="151"/>
        <end position="175"/>
    </location>
</feature>
<dbReference type="Proteomes" id="UP000309667">
    <property type="component" value="Unassembled WGS sequence"/>
</dbReference>
<keyword evidence="1" id="KW-0812">Transmembrane</keyword>
<sequence>MTAMGALLTAIGLVAALVARVGVAAAARGGGVAGHLARLLTMIALLLALRLIGLAQPSAVVVAATMVVAAWLPLVTLRLAEEMVRRHAPRIVKLVALTGAGAFSLLAIIFQLVWAGPALIALALFQATVVVATLLHLWAQRGSVSLAERHAVDMLALAFALALPLLATDFAWAFPDLPFRGGPFAALVFVLACSLLAGVASRPLRLLTDVLMLAGAGALVALAVDLTGGSAPLASALAATASAAAALVLLAERFADTPSRGEGLLGPIARAAPDEAAILAAHPLLANAVMVTAEALSDLPEDLVIALAARPVVTATRDPANETLTGAARELLARYGASHLLRLSPAPSLRFLAISGGALDEARLTRELTIVARLLERIP</sequence>
<feature type="transmembrane region" description="Helical" evidence="1">
    <location>
        <begin position="206"/>
        <end position="224"/>
    </location>
</feature>
<reference evidence="2 3" key="1">
    <citation type="submission" date="2019-04" db="EMBL/GenBank/DDBJ databases">
        <title>Genome sequence of strain 7209-2.</title>
        <authorList>
            <person name="Gao J."/>
            <person name="Sun J."/>
        </authorList>
    </citation>
    <scope>NUCLEOTIDE SEQUENCE [LARGE SCALE GENOMIC DNA]</scope>
    <source>
        <strain evidence="2 3">7209-2</strain>
    </source>
</reference>
<dbReference type="EMBL" id="STGT01000004">
    <property type="protein sequence ID" value="THV12458.1"/>
    <property type="molecule type" value="Genomic_DNA"/>
</dbReference>
<evidence type="ECO:0000313" key="3">
    <source>
        <dbReference type="Proteomes" id="UP000309667"/>
    </source>
</evidence>
<accession>A0ABY2QU97</accession>
<name>A0ABY2QU97_9HYPH</name>
<feature type="transmembrane region" description="Helical" evidence="1">
    <location>
        <begin position="120"/>
        <end position="139"/>
    </location>
</feature>